<reference evidence="2 3" key="1">
    <citation type="submission" date="2020-08" db="EMBL/GenBank/DDBJ databases">
        <authorList>
            <person name="Koutsovoulos G."/>
            <person name="Danchin GJ E."/>
        </authorList>
    </citation>
    <scope>NUCLEOTIDE SEQUENCE [LARGE SCALE GENOMIC DNA]</scope>
</reference>
<dbReference type="InterPro" id="IPR029058">
    <property type="entry name" value="AB_hydrolase_fold"/>
</dbReference>
<evidence type="ECO:0000256" key="1">
    <source>
        <dbReference type="SAM" id="SignalP"/>
    </source>
</evidence>
<comment type="caution">
    <text evidence="2">The sequence shown here is derived from an EMBL/GenBank/DDBJ whole genome shotgun (WGS) entry which is preliminary data.</text>
</comment>
<dbReference type="InterPro" id="IPR002918">
    <property type="entry name" value="Lipase_EstA/Esterase_EstB"/>
</dbReference>
<keyword evidence="1" id="KW-0732">Signal</keyword>
<protein>
    <submittedName>
        <fullName evidence="2">Uncharacterized protein</fullName>
    </submittedName>
</protein>
<dbReference type="SUPFAM" id="SSF53474">
    <property type="entry name" value="alpha/beta-Hydrolases"/>
    <property type="match status" value="1"/>
</dbReference>
<dbReference type="GO" id="GO:0016042">
    <property type="term" value="P:lipid catabolic process"/>
    <property type="evidence" value="ECO:0007669"/>
    <property type="project" value="InterPro"/>
</dbReference>
<dbReference type="PANTHER" id="PTHR32015:SF9">
    <property type="entry name" value="LIPASE RELATED-RELATED"/>
    <property type="match status" value="1"/>
</dbReference>
<accession>A0A6V7U0H6</accession>
<name>A0A6V7U0H6_MELEN</name>
<dbReference type="AlphaFoldDB" id="A0A6V7U0H6"/>
<sequence length="346" mass="38821">MLLKNKIKIIFCLFLIFNLNESNEQCECECKPEFEIVKPDKVEGPLTQDFQEWLSQHEYYEDLAGFGNLNSFGGRKYKNQPINKRPVVFIHGNSDGALAGHGGDWNSGWSNSISYFMSHGGYTTAELYAITYGVRDITKSIENKLTCGTATRLRRFVDAVLAYTGAEEIDIIAHSMGVTYARIIIQGNMWILHRCQLGDPLKSKINKFIAIAGANNGLCICADSEGETTNDTKRVPACSKEFGFWTGPSCPEHTDVKQCNSDDLIPCSDNYGDILRKLDHSNDDAKYIASFWSTNDTIIGPTNKAYGWKTSIVVGTKKEMEYDGLTHYTLKTDTVRDQLKILQLEL</sequence>
<proteinExistence type="predicted"/>
<dbReference type="Gene3D" id="3.40.50.1820">
    <property type="entry name" value="alpha/beta hydrolase"/>
    <property type="match status" value="1"/>
</dbReference>
<dbReference type="Pfam" id="PF01674">
    <property type="entry name" value="Lipase_2"/>
    <property type="match status" value="1"/>
</dbReference>
<evidence type="ECO:0000313" key="3">
    <source>
        <dbReference type="Proteomes" id="UP000580250"/>
    </source>
</evidence>
<dbReference type="OrthoDB" id="5786192at2759"/>
<dbReference type="Proteomes" id="UP000580250">
    <property type="component" value="Unassembled WGS sequence"/>
</dbReference>
<dbReference type="PANTHER" id="PTHR32015">
    <property type="entry name" value="FASTING INDUCED LIPASE"/>
    <property type="match status" value="1"/>
</dbReference>
<gene>
    <name evidence="2" type="ORF">MENT_LOCUS6827</name>
</gene>
<dbReference type="GO" id="GO:0016298">
    <property type="term" value="F:lipase activity"/>
    <property type="evidence" value="ECO:0007669"/>
    <property type="project" value="TreeGrafter"/>
</dbReference>
<feature type="signal peptide" evidence="1">
    <location>
        <begin position="1"/>
        <end position="22"/>
    </location>
</feature>
<organism evidence="2 3">
    <name type="scientific">Meloidogyne enterolobii</name>
    <name type="common">Root-knot nematode worm</name>
    <name type="synonym">Meloidogyne mayaguensis</name>
    <dbReference type="NCBI Taxonomy" id="390850"/>
    <lineage>
        <taxon>Eukaryota</taxon>
        <taxon>Metazoa</taxon>
        <taxon>Ecdysozoa</taxon>
        <taxon>Nematoda</taxon>
        <taxon>Chromadorea</taxon>
        <taxon>Rhabditida</taxon>
        <taxon>Tylenchina</taxon>
        <taxon>Tylenchomorpha</taxon>
        <taxon>Tylenchoidea</taxon>
        <taxon>Meloidogynidae</taxon>
        <taxon>Meloidogyninae</taxon>
        <taxon>Meloidogyne</taxon>
    </lineage>
</organism>
<feature type="chain" id="PRO_5028054692" evidence="1">
    <location>
        <begin position="23"/>
        <end position="346"/>
    </location>
</feature>
<evidence type="ECO:0000313" key="2">
    <source>
        <dbReference type="EMBL" id="CAD2141374.1"/>
    </source>
</evidence>
<dbReference type="EMBL" id="CAJEWN010000027">
    <property type="protein sequence ID" value="CAD2141374.1"/>
    <property type="molecule type" value="Genomic_DNA"/>
</dbReference>